<sequence length="159" mass="17579">MHGGMKRGPGCRVAVGSKTMRTTDSQLHSRMPIAMAIDGLLCPRCLGYIYVQPPLDRQAASSPSCPWSQAAALATRQDQQDIGNDGDGDGDARCAMRLDAGCGWRPRCFSSAELCGDAQILHRASTDDAKHTRSKRGDMENRTEDPTRRWRKRKTQEMK</sequence>
<dbReference type="AlphaFoldDB" id="C6H3Q7"/>
<organism evidence="2 3">
    <name type="scientific">Ajellomyces capsulatus (strain H143)</name>
    <name type="common">Darling's disease fungus</name>
    <name type="synonym">Histoplasma capsulatum</name>
    <dbReference type="NCBI Taxonomy" id="544712"/>
    <lineage>
        <taxon>Eukaryota</taxon>
        <taxon>Fungi</taxon>
        <taxon>Dikarya</taxon>
        <taxon>Ascomycota</taxon>
        <taxon>Pezizomycotina</taxon>
        <taxon>Eurotiomycetes</taxon>
        <taxon>Eurotiomycetidae</taxon>
        <taxon>Onygenales</taxon>
        <taxon>Ajellomycetaceae</taxon>
        <taxon>Histoplasma</taxon>
    </lineage>
</organism>
<proteinExistence type="predicted"/>
<feature type="region of interest" description="Disordered" evidence="1">
    <location>
        <begin position="125"/>
        <end position="159"/>
    </location>
</feature>
<protein>
    <submittedName>
        <fullName evidence="2">Uncharacterized protein</fullName>
    </submittedName>
</protein>
<feature type="compositionally biased region" description="Basic and acidic residues" evidence="1">
    <location>
        <begin position="125"/>
        <end position="148"/>
    </location>
</feature>
<accession>C6H3Q7</accession>
<evidence type="ECO:0000313" key="3">
    <source>
        <dbReference type="Proteomes" id="UP000002624"/>
    </source>
</evidence>
<name>C6H3Q7_AJECH</name>
<dbReference type="HOGENOM" id="CLU_1660210_0_0_1"/>
<dbReference type="Proteomes" id="UP000002624">
    <property type="component" value="Unassembled WGS sequence"/>
</dbReference>
<reference evidence="3" key="1">
    <citation type="submission" date="2009-05" db="EMBL/GenBank/DDBJ databases">
        <title>The genome sequence of Ajellomyces capsulatus strain H143.</title>
        <authorList>
            <person name="Champion M."/>
            <person name="Cuomo C.A."/>
            <person name="Ma L.-J."/>
            <person name="Henn M.R."/>
            <person name="Sil A."/>
            <person name="Goldman B."/>
            <person name="Young S.K."/>
            <person name="Kodira C.D."/>
            <person name="Zeng Q."/>
            <person name="Koehrsen M."/>
            <person name="Alvarado L."/>
            <person name="Berlin A.M."/>
            <person name="Borenstein D."/>
            <person name="Chen Z."/>
            <person name="Engels R."/>
            <person name="Freedman E."/>
            <person name="Gellesch M."/>
            <person name="Goldberg J."/>
            <person name="Griggs A."/>
            <person name="Gujja S."/>
            <person name="Heiman D.I."/>
            <person name="Hepburn T.A."/>
            <person name="Howarth C."/>
            <person name="Jen D."/>
            <person name="Larson L."/>
            <person name="Lewis B."/>
            <person name="Mehta T."/>
            <person name="Park D."/>
            <person name="Pearson M."/>
            <person name="Roberts A."/>
            <person name="Saif S."/>
            <person name="Shea T.D."/>
            <person name="Shenoy N."/>
            <person name="Sisk P."/>
            <person name="Stolte C."/>
            <person name="Sykes S."/>
            <person name="Walk T."/>
            <person name="White J."/>
            <person name="Yandava C."/>
            <person name="Klein B."/>
            <person name="McEwen J.G."/>
            <person name="Puccia R."/>
            <person name="Goldman G.H."/>
            <person name="Felipe M.S."/>
            <person name="Nino-Vega G."/>
            <person name="San-Blas G."/>
            <person name="Taylor J.W."/>
            <person name="Mendoza L."/>
            <person name="Galagan J.E."/>
            <person name="Nusbaum C."/>
            <person name="Birren B.W."/>
        </authorList>
    </citation>
    <scope>NUCLEOTIDE SEQUENCE [LARGE SCALE GENOMIC DNA]</scope>
    <source>
        <strain evidence="3">H143</strain>
    </source>
</reference>
<feature type="compositionally biased region" description="Basic residues" evidence="1">
    <location>
        <begin position="149"/>
        <end position="159"/>
    </location>
</feature>
<dbReference type="VEuPathDB" id="FungiDB:HCDG_00069"/>
<gene>
    <name evidence="2" type="ORF">HCDG_00069</name>
</gene>
<evidence type="ECO:0000256" key="1">
    <source>
        <dbReference type="SAM" id="MobiDB-lite"/>
    </source>
</evidence>
<evidence type="ECO:0000313" key="2">
    <source>
        <dbReference type="EMBL" id="EER44490.1"/>
    </source>
</evidence>
<dbReference type="EMBL" id="GG692419">
    <property type="protein sequence ID" value="EER44490.1"/>
    <property type="molecule type" value="Genomic_DNA"/>
</dbReference>